<keyword evidence="5" id="KW-0378">Hydrolase</keyword>
<keyword evidence="6" id="KW-0695">RNA-directed DNA polymerase</keyword>
<dbReference type="EMBL" id="BQNB010017412">
    <property type="protein sequence ID" value="GJT62869.1"/>
    <property type="molecule type" value="Genomic_DNA"/>
</dbReference>
<feature type="domain" description="Reverse transcriptase RNase H-like" evidence="7">
    <location>
        <begin position="49"/>
        <end position="78"/>
    </location>
</feature>
<evidence type="ECO:0000256" key="4">
    <source>
        <dbReference type="ARBA" id="ARBA00022759"/>
    </source>
</evidence>
<keyword evidence="4" id="KW-0255">Endonuclease</keyword>
<keyword evidence="1" id="KW-0808">Transferase</keyword>
<evidence type="ECO:0000256" key="6">
    <source>
        <dbReference type="ARBA" id="ARBA00022918"/>
    </source>
</evidence>
<dbReference type="InterPro" id="IPR041373">
    <property type="entry name" value="RT_RNaseH"/>
</dbReference>
<reference evidence="8" key="1">
    <citation type="journal article" date="2022" name="Int. J. Mol. Sci.">
        <title>Draft Genome of Tanacetum Coccineum: Genomic Comparison of Closely Related Tanacetum-Family Plants.</title>
        <authorList>
            <person name="Yamashiro T."/>
            <person name="Shiraishi A."/>
            <person name="Nakayama K."/>
            <person name="Satake H."/>
        </authorList>
    </citation>
    <scope>NUCLEOTIDE SEQUENCE</scope>
</reference>
<name>A0ABQ5FIR4_9ASTR</name>
<evidence type="ECO:0000256" key="5">
    <source>
        <dbReference type="ARBA" id="ARBA00022801"/>
    </source>
</evidence>
<keyword evidence="2" id="KW-0548">Nucleotidyltransferase</keyword>
<reference evidence="8" key="2">
    <citation type="submission" date="2022-01" db="EMBL/GenBank/DDBJ databases">
        <authorList>
            <person name="Yamashiro T."/>
            <person name="Shiraishi A."/>
            <person name="Satake H."/>
            <person name="Nakayama K."/>
        </authorList>
    </citation>
    <scope>NUCLEOTIDE SEQUENCE</scope>
</reference>
<keyword evidence="3" id="KW-0540">Nuclease</keyword>
<evidence type="ECO:0000256" key="1">
    <source>
        <dbReference type="ARBA" id="ARBA00022679"/>
    </source>
</evidence>
<protein>
    <recommendedName>
        <fullName evidence="7">Reverse transcriptase RNase H-like domain-containing protein</fullName>
    </recommendedName>
</protein>
<comment type="caution">
    <text evidence="8">The sequence shown here is derived from an EMBL/GenBank/DDBJ whole genome shotgun (WGS) entry which is preliminary data.</text>
</comment>
<dbReference type="Pfam" id="PF17917">
    <property type="entry name" value="RT_RNaseH"/>
    <property type="match status" value="1"/>
</dbReference>
<accession>A0ABQ5FIR4</accession>
<evidence type="ECO:0000259" key="7">
    <source>
        <dbReference type="Pfam" id="PF17917"/>
    </source>
</evidence>
<gene>
    <name evidence="8" type="ORF">Tco_1006402</name>
</gene>
<evidence type="ECO:0000313" key="8">
    <source>
        <dbReference type="EMBL" id="GJT62869.1"/>
    </source>
</evidence>
<evidence type="ECO:0000256" key="2">
    <source>
        <dbReference type="ARBA" id="ARBA00022695"/>
    </source>
</evidence>
<organism evidence="8 9">
    <name type="scientific">Tanacetum coccineum</name>
    <dbReference type="NCBI Taxonomy" id="301880"/>
    <lineage>
        <taxon>Eukaryota</taxon>
        <taxon>Viridiplantae</taxon>
        <taxon>Streptophyta</taxon>
        <taxon>Embryophyta</taxon>
        <taxon>Tracheophyta</taxon>
        <taxon>Spermatophyta</taxon>
        <taxon>Magnoliopsida</taxon>
        <taxon>eudicotyledons</taxon>
        <taxon>Gunneridae</taxon>
        <taxon>Pentapetalae</taxon>
        <taxon>asterids</taxon>
        <taxon>campanulids</taxon>
        <taxon>Asterales</taxon>
        <taxon>Asteraceae</taxon>
        <taxon>Asteroideae</taxon>
        <taxon>Anthemideae</taxon>
        <taxon>Anthemidinae</taxon>
        <taxon>Tanacetum</taxon>
    </lineage>
</organism>
<proteinExistence type="predicted"/>
<sequence length="86" mass="9914">MIETDRRLSKPVNDHPNCVIALRHLRKLHDKIHSDVVPLPFRWRCRLSYCDASIKGYGAVLMQREKVIAYASRQLKNAVLLLQGSC</sequence>
<keyword evidence="9" id="KW-1185">Reference proteome</keyword>
<dbReference type="Proteomes" id="UP001151760">
    <property type="component" value="Unassembled WGS sequence"/>
</dbReference>
<evidence type="ECO:0000256" key="3">
    <source>
        <dbReference type="ARBA" id="ARBA00022722"/>
    </source>
</evidence>
<evidence type="ECO:0000313" key="9">
    <source>
        <dbReference type="Proteomes" id="UP001151760"/>
    </source>
</evidence>